<dbReference type="Pfam" id="PF01636">
    <property type="entry name" value="APH"/>
    <property type="match status" value="1"/>
</dbReference>
<dbReference type="PANTHER" id="PTHR21310:SF54">
    <property type="entry name" value="AMINOGLYCOSIDE PHOSPHOTRANSFERASE DOMAIN-CONTAINING PROTEIN"/>
    <property type="match status" value="1"/>
</dbReference>
<proteinExistence type="predicted"/>
<dbReference type="InterPro" id="IPR002575">
    <property type="entry name" value="Aminoglycoside_PTrfase"/>
</dbReference>
<dbReference type="EMBL" id="ML739186">
    <property type="protein sequence ID" value="KAE8351111.1"/>
    <property type="molecule type" value="Genomic_DNA"/>
</dbReference>
<dbReference type="OrthoDB" id="2906425at2759"/>
<sequence length="295" mass="33760">MDSQETDEVISDQGPKWRTYFCASTFQVPHMDDLKEQCTSEKKIVEWAGVSIARISPTVAVKFGPRVTVTEAKSMIYVAQNSAKIPVPEVFACGTYGPINRDIGDYGSLFDTYIFMTFVDGQPLDTVWNSYDQPTKTHLALQLKEYIDDLRSMGTPSYIGSLDHGPVLDPILATAKVQGPFSSEKDFNETMVKTYQSKAPRQHITKFLRGMIGHQEHRILFTHGDLGPQNIMVKDGNVTGIIDWEFSGWYPEYWESAKALNVWRWQNDWGDYLIDILQPYYPEYAFYSFLSKVLW</sequence>
<gene>
    <name evidence="2" type="ORF">BDV28DRAFT_25396</name>
</gene>
<organism evidence="2 3">
    <name type="scientific">Aspergillus coremiiformis</name>
    <dbReference type="NCBI Taxonomy" id="138285"/>
    <lineage>
        <taxon>Eukaryota</taxon>
        <taxon>Fungi</taxon>
        <taxon>Dikarya</taxon>
        <taxon>Ascomycota</taxon>
        <taxon>Pezizomycotina</taxon>
        <taxon>Eurotiomycetes</taxon>
        <taxon>Eurotiomycetidae</taxon>
        <taxon>Eurotiales</taxon>
        <taxon>Aspergillaceae</taxon>
        <taxon>Aspergillus</taxon>
        <taxon>Aspergillus subgen. Circumdati</taxon>
    </lineage>
</organism>
<dbReference type="AlphaFoldDB" id="A0A5N6Z0B3"/>
<dbReference type="Proteomes" id="UP000327118">
    <property type="component" value="Unassembled WGS sequence"/>
</dbReference>
<evidence type="ECO:0000313" key="2">
    <source>
        <dbReference type="EMBL" id="KAE8351111.1"/>
    </source>
</evidence>
<evidence type="ECO:0000313" key="3">
    <source>
        <dbReference type="Proteomes" id="UP000327118"/>
    </source>
</evidence>
<dbReference type="GO" id="GO:0016301">
    <property type="term" value="F:kinase activity"/>
    <property type="evidence" value="ECO:0007669"/>
    <property type="project" value="UniProtKB-KW"/>
</dbReference>
<evidence type="ECO:0000259" key="1">
    <source>
        <dbReference type="Pfam" id="PF01636"/>
    </source>
</evidence>
<name>A0A5N6Z0B3_9EURO</name>
<dbReference type="InterPro" id="IPR011009">
    <property type="entry name" value="Kinase-like_dom_sf"/>
</dbReference>
<dbReference type="SUPFAM" id="SSF56112">
    <property type="entry name" value="Protein kinase-like (PK-like)"/>
    <property type="match status" value="1"/>
</dbReference>
<feature type="domain" description="Aminoglycoside phosphotransferase" evidence="1">
    <location>
        <begin position="71"/>
        <end position="287"/>
    </location>
</feature>
<dbReference type="CDD" id="cd05120">
    <property type="entry name" value="APH_ChoK_like"/>
    <property type="match status" value="1"/>
</dbReference>
<keyword evidence="2" id="KW-0808">Transferase</keyword>
<reference evidence="3" key="1">
    <citation type="submission" date="2019-04" db="EMBL/GenBank/DDBJ databases">
        <title>Friends and foes A comparative genomics studyof 23 Aspergillus species from section Flavi.</title>
        <authorList>
            <consortium name="DOE Joint Genome Institute"/>
            <person name="Kjaerbolling I."/>
            <person name="Vesth T."/>
            <person name="Frisvad J.C."/>
            <person name="Nybo J.L."/>
            <person name="Theobald S."/>
            <person name="Kildgaard S."/>
            <person name="Isbrandt T."/>
            <person name="Kuo A."/>
            <person name="Sato A."/>
            <person name="Lyhne E.K."/>
            <person name="Kogle M.E."/>
            <person name="Wiebenga A."/>
            <person name="Kun R.S."/>
            <person name="Lubbers R.J."/>
            <person name="Makela M.R."/>
            <person name="Barry K."/>
            <person name="Chovatia M."/>
            <person name="Clum A."/>
            <person name="Daum C."/>
            <person name="Haridas S."/>
            <person name="He G."/>
            <person name="LaButti K."/>
            <person name="Lipzen A."/>
            <person name="Mondo S."/>
            <person name="Riley R."/>
            <person name="Salamov A."/>
            <person name="Simmons B.A."/>
            <person name="Magnuson J.K."/>
            <person name="Henrissat B."/>
            <person name="Mortensen U.H."/>
            <person name="Larsen T.O."/>
            <person name="Devries R.P."/>
            <person name="Grigoriev I.V."/>
            <person name="Machida M."/>
            <person name="Baker S.E."/>
            <person name="Andersen M.R."/>
        </authorList>
    </citation>
    <scope>NUCLEOTIDE SEQUENCE [LARGE SCALE GENOMIC DNA]</scope>
    <source>
        <strain evidence="3">CBS 553.77</strain>
    </source>
</reference>
<keyword evidence="3" id="KW-1185">Reference proteome</keyword>
<accession>A0A5N6Z0B3</accession>
<dbReference type="PANTHER" id="PTHR21310">
    <property type="entry name" value="AMINOGLYCOSIDE PHOSPHOTRANSFERASE-RELATED-RELATED"/>
    <property type="match status" value="1"/>
</dbReference>
<dbReference type="Gene3D" id="3.90.1200.10">
    <property type="match status" value="1"/>
</dbReference>
<keyword evidence="2" id="KW-0418">Kinase</keyword>
<protein>
    <submittedName>
        <fullName evidence="2">Kinase-like protein</fullName>
    </submittedName>
</protein>
<dbReference type="InterPro" id="IPR051678">
    <property type="entry name" value="AGP_Transferase"/>
</dbReference>